<dbReference type="Pfam" id="PF00126">
    <property type="entry name" value="HTH_1"/>
    <property type="match status" value="1"/>
</dbReference>
<organism evidence="6 7">
    <name type="scientific">Brenneria salicis ATCC 15712 = DSM 30166</name>
    <dbReference type="NCBI Taxonomy" id="714314"/>
    <lineage>
        <taxon>Bacteria</taxon>
        <taxon>Pseudomonadati</taxon>
        <taxon>Pseudomonadota</taxon>
        <taxon>Gammaproteobacteria</taxon>
        <taxon>Enterobacterales</taxon>
        <taxon>Pectobacteriaceae</taxon>
        <taxon>Brenneria</taxon>
    </lineage>
</organism>
<keyword evidence="2" id="KW-0805">Transcription regulation</keyword>
<dbReference type="InterPro" id="IPR036390">
    <property type="entry name" value="WH_DNA-bd_sf"/>
</dbReference>
<dbReference type="Proteomes" id="UP000253046">
    <property type="component" value="Unassembled WGS sequence"/>
</dbReference>
<dbReference type="InterPro" id="IPR036388">
    <property type="entry name" value="WH-like_DNA-bd_sf"/>
</dbReference>
<dbReference type="PANTHER" id="PTHR30126">
    <property type="entry name" value="HTH-TYPE TRANSCRIPTIONAL REGULATOR"/>
    <property type="match status" value="1"/>
</dbReference>
<proteinExistence type="inferred from homology"/>
<gene>
    <name evidence="6" type="ORF">DES54_1595</name>
</gene>
<dbReference type="AlphaFoldDB" id="A0A366HWP3"/>
<comment type="caution">
    <text evidence="6">The sequence shown here is derived from an EMBL/GenBank/DDBJ whole genome shotgun (WGS) entry which is preliminary data.</text>
</comment>
<evidence type="ECO:0000256" key="1">
    <source>
        <dbReference type="ARBA" id="ARBA00009437"/>
    </source>
</evidence>
<dbReference type="PRINTS" id="PR00039">
    <property type="entry name" value="HTHLYSR"/>
</dbReference>
<reference evidence="6 7" key="1">
    <citation type="submission" date="2018-06" db="EMBL/GenBank/DDBJ databases">
        <title>Genomic Encyclopedia of Type Strains, Phase IV (KMG-IV): sequencing the most valuable type-strain genomes for metagenomic binning, comparative biology and taxonomic classification.</title>
        <authorList>
            <person name="Goeker M."/>
        </authorList>
    </citation>
    <scope>NUCLEOTIDE SEQUENCE [LARGE SCALE GENOMIC DNA]</scope>
    <source>
        <strain evidence="6 7">DSM 30166</strain>
    </source>
</reference>
<keyword evidence="3" id="KW-0238">DNA-binding</keyword>
<evidence type="ECO:0000313" key="7">
    <source>
        <dbReference type="Proteomes" id="UP000253046"/>
    </source>
</evidence>
<dbReference type="GO" id="GO:0000976">
    <property type="term" value="F:transcription cis-regulatory region binding"/>
    <property type="evidence" value="ECO:0007669"/>
    <property type="project" value="TreeGrafter"/>
</dbReference>
<dbReference type="PROSITE" id="PS50931">
    <property type="entry name" value="HTH_LYSR"/>
    <property type="match status" value="1"/>
</dbReference>
<evidence type="ECO:0000256" key="3">
    <source>
        <dbReference type="ARBA" id="ARBA00023125"/>
    </source>
</evidence>
<evidence type="ECO:0000313" key="6">
    <source>
        <dbReference type="EMBL" id="RBP57783.1"/>
    </source>
</evidence>
<dbReference type="Gene3D" id="1.10.10.10">
    <property type="entry name" value="Winged helix-like DNA-binding domain superfamily/Winged helix DNA-binding domain"/>
    <property type="match status" value="1"/>
</dbReference>
<name>A0A366HWP3_9GAMM</name>
<accession>A0A366HWP3</accession>
<dbReference type="PANTHER" id="PTHR30126:SF40">
    <property type="entry name" value="HTH-TYPE TRANSCRIPTIONAL REGULATOR GLTR"/>
    <property type="match status" value="1"/>
</dbReference>
<evidence type="ECO:0000256" key="2">
    <source>
        <dbReference type="ARBA" id="ARBA00023015"/>
    </source>
</evidence>
<evidence type="ECO:0000256" key="4">
    <source>
        <dbReference type="ARBA" id="ARBA00023163"/>
    </source>
</evidence>
<keyword evidence="4" id="KW-0804">Transcription</keyword>
<sequence>MVKRIMSANKLIDMYAVHVFVTMAEAGSMTAAAARLGLTPSAISQTIRLLEDDFGVMLVNRGGYLNLYGRGRDRLGGHQPNQFPAIGNPCQTGSDAYAGTTEHKTFALYRRTP</sequence>
<feature type="domain" description="HTH lysR-type" evidence="5">
    <location>
        <begin position="12"/>
        <end position="63"/>
    </location>
</feature>
<dbReference type="GO" id="GO:0003700">
    <property type="term" value="F:DNA-binding transcription factor activity"/>
    <property type="evidence" value="ECO:0007669"/>
    <property type="project" value="InterPro"/>
</dbReference>
<comment type="similarity">
    <text evidence="1">Belongs to the LysR transcriptional regulatory family.</text>
</comment>
<keyword evidence="7" id="KW-1185">Reference proteome</keyword>
<dbReference type="InterPro" id="IPR000847">
    <property type="entry name" value="LysR_HTH_N"/>
</dbReference>
<dbReference type="EMBL" id="QNRY01000059">
    <property type="protein sequence ID" value="RBP57783.1"/>
    <property type="molecule type" value="Genomic_DNA"/>
</dbReference>
<protein>
    <submittedName>
        <fullName evidence="6">Regulatory helix-turn-helix LysR family protein</fullName>
    </submittedName>
</protein>
<evidence type="ECO:0000259" key="5">
    <source>
        <dbReference type="PROSITE" id="PS50931"/>
    </source>
</evidence>
<dbReference type="SUPFAM" id="SSF46785">
    <property type="entry name" value="Winged helix' DNA-binding domain"/>
    <property type="match status" value="1"/>
</dbReference>